<dbReference type="Proteomes" id="UP000594263">
    <property type="component" value="Unplaced"/>
</dbReference>
<organism evidence="1 2">
    <name type="scientific">Kalanchoe fedtschenkoi</name>
    <name type="common">Lavender scallops</name>
    <name type="synonym">South American air plant</name>
    <dbReference type="NCBI Taxonomy" id="63787"/>
    <lineage>
        <taxon>Eukaryota</taxon>
        <taxon>Viridiplantae</taxon>
        <taxon>Streptophyta</taxon>
        <taxon>Embryophyta</taxon>
        <taxon>Tracheophyta</taxon>
        <taxon>Spermatophyta</taxon>
        <taxon>Magnoliopsida</taxon>
        <taxon>eudicotyledons</taxon>
        <taxon>Gunneridae</taxon>
        <taxon>Pentapetalae</taxon>
        <taxon>Saxifragales</taxon>
        <taxon>Crassulaceae</taxon>
        <taxon>Kalanchoe</taxon>
    </lineage>
</organism>
<sequence>MLTSTSDDVVCRRPSSQISSVRQNQSTNCSCFLFPLPFQTLKSSEKALIFPSKTLKSTHLPPKCPVPPPSQIPIPPPPPSHGVFPATLLEIGVLDVSFQLSGRRIRRRMCVFRFRWPLSLSRWMERIDHMSRED</sequence>
<evidence type="ECO:0000313" key="1">
    <source>
        <dbReference type="EnsemblPlants" id="Kaladp0016s0332.1.v1.1.CDS.1"/>
    </source>
</evidence>
<accession>A0A7N0T145</accession>
<reference evidence="1" key="1">
    <citation type="submission" date="2021-01" db="UniProtKB">
        <authorList>
            <consortium name="EnsemblPlants"/>
        </authorList>
    </citation>
    <scope>IDENTIFICATION</scope>
</reference>
<dbReference type="EnsemblPlants" id="Kaladp0016s0332.1.v1.1">
    <property type="protein sequence ID" value="Kaladp0016s0332.1.v1.1.CDS.1"/>
    <property type="gene ID" value="Kaladp0016s0332.v1.1"/>
</dbReference>
<proteinExistence type="predicted"/>
<keyword evidence="2" id="KW-1185">Reference proteome</keyword>
<dbReference type="Gramene" id="Kaladp0016s0332.1.v1.1">
    <property type="protein sequence ID" value="Kaladp0016s0332.1.v1.1.CDS.1"/>
    <property type="gene ID" value="Kaladp0016s0332.v1.1"/>
</dbReference>
<dbReference type="AlphaFoldDB" id="A0A7N0T145"/>
<protein>
    <submittedName>
        <fullName evidence="1">Uncharacterized protein</fullName>
    </submittedName>
</protein>
<name>A0A7N0T145_KALFE</name>
<evidence type="ECO:0000313" key="2">
    <source>
        <dbReference type="Proteomes" id="UP000594263"/>
    </source>
</evidence>